<dbReference type="KEGG" id="gac:GACE_2214"/>
<dbReference type="EMBL" id="CP009552">
    <property type="protein sequence ID" value="AIY91235.1"/>
    <property type="molecule type" value="Genomic_DNA"/>
</dbReference>
<dbReference type="Gene3D" id="3.40.50.300">
    <property type="entry name" value="P-loop containing nucleotide triphosphate hydrolases"/>
    <property type="match status" value="1"/>
</dbReference>
<sequence length="61" mass="6911">MELQRKFKVAYLFITHDVELAKLIADRIAIMHDGRVVKVVENNGGIKNADLLSETHTLSTF</sequence>
<dbReference type="InterPro" id="IPR027417">
    <property type="entry name" value="P-loop_NTPase"/>
</dbReference>
<dbReference type="SUPFAM" id="SSF52540">
    <property type="entry name" value="P-loop containing nucleoside triphosphate hydrolases"/>
    <property type="match status" value="1"/>
</dbReference>
<accession>A0A0A7GGQ1</accession>
<dbReference type="AlphaFoldDB" id="A0A0A7GGQ1"/>
<evidence type="ECO:0000313" key="1">
    <source>
        <dbReference type="EMBL" id="AIY91235.1"/>
    </source>
</evidence>
<organism evidence="1 2">
    <name type="scientific">Geoglobus acetivorans</name>
    <dbReference type="NCBI Taxonomy" id="565033"/>
    <lineage>
        <taxon>Archaea</taxon>
        <taxon>Methanobacteriati</taxon>
        <taxon>Methanobacteriota</taxon>
        <taxon>Archaeoglobi</taxon>
        <taxon>Archaeoglobales</taxon>
        <taxon>Archaeoglobaceae</taxon>
        <taxon>Geoglobus</taxon>
    </lineage>
</organism>
<dbReference type="Proteomes" id="UP000030624">
    <property type="component" value="Chromosome"/>
</dbReference>
<gene>
    <name evidence="1" type="ORF">GACE_2214</name>
</gene>
<evidence type="ECO:0000313" key="2">
    <source>
        <dbReference type="Proteomes" id="UP000030624"/>
    </source>
</evidence>
<proteinExistence type="predicted"/>
<protein>
    <submittedName>
        <fullName evidence="1">Uncharacterized protein</fullName>
    </submittedName>
</protein>
<reference evidence="1 2" key="1">
    <citation type="journal article" date="2015" name="Appl. Environ. Microbiol.">
        <title>The Geoglobus acetivorans genome: Fe(III) reduction, acetate utilization, autotrophic growth, and degradation of aromatic compounds in a hyperthermophilic archaeon.</title>
        <authorList>
            <person name="Mardanov A.V."/>
            <person name="Slododkina G.B."/>
            <person name="Slobodkin A.I."/>
            <person name="Beletsky A.V."/>
            <person name="Gavrilov S.N."/>
            <person name="Kublanov I.V."/>
            <person name="Bonch-Osmolovskaya E.A."/>
            <person name="Skryabin K.G."/>
            <person name="Ravin N.V."/>
        </authorList>
    </citation>
    <scope>NUCLEOTIDE SEQUENCE [LARGE SCALE GENOMIC DNA]</scope>
    <source>
        <strain evidence="1 2">SBH6</strain>
    </source>
</reference>
<dbReference type="STRING" id="565033.GACE_2214"/>
<dbReference type="HOGENOM" id="CLU_2911344_0_0_2"/>
<name>A0A0A7GGQ1_GEOAI</name>